<evidence type="ECO:0000313" key="2">
    <source>
        <dbReference type="Proteomes" id="UP000193335"/>
    </source>
</evidence>
<dbReference type="EMBL" id="NAFL01000043">
    <property type="protein sequence ID" value="OSJ37235.1"/>
    <property type="molecule type" value="Genomic_DNA"/>
</dbReference>
<feature type="non-terminal residue" evidence="1">
    <location>
        <position position="152"/>
    </location>
</feature>
<organism evidence="1 2">
    <name type="scientific">Bradyrhizobium japonicum</name>
    <dbReference type="NCBI Taxonomy" id="375"/>
    <lineage>
        <taxon>Bacteria</taxon>
        <taxon>Pseudomonadati</taxon>
        <taxon>Pseudomonadota</taxon>
        <taxon>Alphaproteobacteria</taxon>
        <taxon>Hyphomicrobiales</taxon>
        <taxon>Nitrobacteraceae</taxon>
        <taxon>Bradyrhizobium</taxon>
    </lineage>
</organism>
<sequence>LEERVLKGLKESLVTGEAIAQAMRSYIEETNRLNHQRRATRGGAVLRLEKARKAIDGIVSAIEDGGDTRPLMERLKGLEGEVEALEAKLAEPTIDVPDLHPNMAELYLRKVERLSEALSQPEERDEAAQALRALIKEIILTPGPNRGEIFAE</sequence>
<comment type="caution">
    <text evidence="1">The sequence shown here is derived from an EMBL/GenBank/DDBJ whole genome shotgun (WGS) entry which is preliminary data.</text>
</comment>
<protein>
    <submittedName>
        <fullName evidence="1">Recombinase family protein</fullName>
    </submittedName>
</protein>
<reference evidence="1 2" key="1">
    <citation type="submission" date="2017-03" db="EMBL/GenBank/DDBJ databases">
        <title>Whole genome sequences of fourteen strains of Bradyrhizobium canariense and one strain of Bradyrhizobium japonicum isolated from Lupinus (Papilionoideae: Genisteae) species in Algeria.</title>
        <authorList>
            <person name="Crovadore J."/>
            <person name="Chekireb D."/>
            <person name="Brachmann A."/>
            <person name="Chablais R."/>
            <person name="Cochard B."/>
            <person name="Lefort F."/>
        </authorList>
    </citation>
    <scope>NUCLEOTIDE SEQUENCE [LARGE SCALE GENOMIC DNA]</scope>
    <source>
        <strain evidence="1 2">UBMA197</strain>
    </source>
</reference>
<proteinExistence type="predicted"/>
<dbReference type="AlphaFoldDB" id="A0A1Y2JYH2"/>
<dbReference type="Proteomes" id="UP000193335">
    <property type="component" value="Unassembled WGS sequence"/>
</dbReference>
<gene>
    <name evidence="1" type="ORF">BSZ19_00175</name>
</gene>
<evidence type="ECO:0000313" key="1">
    <source>
        <dbReference type="EMBL" id="OSJ37235.1"/>
    </source>
</evidence>
<accession>A0A1Y2JYH2</accession>
<feature type="non-terminal residue" evidence="1">
    <location>
        <position position="1"/>
    </location>
</feature>
<name>A0A1Y2JYH2_BRAJP</name>